<dbReference type="AlphaFoldDB" id="A0A7T8JY55"/>
<dbReference type="PANTHER" id="PTHR46068:SF1">
    <property type="entry name" value="TRANSPOSASE IS30-LIKE HTH DOMAIN-CONTAINING PROTEIN"/>
    <property type="match status" value="1"/>
</dbReference>
<organism evidence="1 2">
    <name type="scientific">Caligus rogercresseyi</name>
    <name type="common">Sea louse</name>
    <dbReference type="NCBI Taxonomy" id="217165"/>
    <lineage>
        <taxon>Eukaryota</taxon>
        <taxon>Metazoa</taxon>
        <taxon>Ecdysozoa</taxon>
        <taxon>Arthropoda</taxon>
        <taxon>Crustacea</taxon>
        <taxon>Multicrustacea</taxon>
        <taxon>Hexanauplia</taxon>
        <taxon>Copepoda</taxon>
        <taxon>Siphonostomatoida</taxon>
        <taxon>Caligidae</taxon>
        <taxon>Caligus</taxon>
    </lineage>
</organism>
<evidence type="ECO:0000313" key="1">
    <source>
        <dbReference type="EMBL" id="QQP39567.1"/>
    </source>
</evidence>
<dbReference type="GO" id="GO:0003676">
    <property type="term" value="F:nucleic acid binding"/>
    <property type="evidence" value="ECO:0007669"/>
    <property type="project" value="InterPro"/>
</dbReference>
<feature type="non-terminal residue" evidence="1">
    <location>
        <position position="309"/>
    </location>
</feature>
<evidence type="ECO:0008006" key="3">
    <source>
        <dbReference type="Google" id="ProtNLM"/>
    </source>
</evidence>
<dbReference type="InterPro" id="IPR036397">
    <property type="entry name" value="RNaseH_sf"/>
</dbReference>
<evidence type="ECO:0000313" key="2">
    <source>
        <dbReference type="Proteomes" id="UP000595437"/>
    </source>
</evidence>
<protein>
    <recommendedName>
        <fullName evidence="3">Tc1-like transposase DDE domain-containing protein</fullName>
    </recommendedName>
</protein>
<name>A0A7T8JY55_CALRO</name>
<gene>
    <name evidence="1" type="ORF">FKW44_020499</name>
</gene>
<keyword evidence="2" id="KW-1185">Reference proteome</keyword>
<dbReference type="Proteomes" id="UP000595437">
    <property type="component" value="Chromosome 14"/>
</dbReference>
<accession>A0A7T8JY55</accession>
<proteinExistence type="predicted"/>
<sequence>LLDAEIEVIKIMGILKCSWSLVFKVAKMKKDGEGLEREAGSGGHNLKRTPEFLERLEKKIKEDPTKSMNRLFNDFSVDLMAINRAVREDLGLTSYTRTLRHLLTEDMKRKKLTKCKKVLTRLKGNGSIVKIFSDKKIFTMDQVQGVYRTKHPAQTMVLGVVASNGKKMPPFFFKAGEKIRNETYYKVLRYTVLLCLKANYPEGKYVWTQDGAASHASDLYQKFCTAIMAHFWPKDMWPSSSPDLNPLDFAVWGELERKTNRTPHPNVDALKATIRTEWDNMSEEFLINSCKVIRRRVKAVIEAEGGHIE</sequence>
<reference evidence="2" key="1">
    <citation type="submission" date="2021-01" db="EMBL/GenBank/DDBJ databases">
        <title>Caligus Genome Assembly.</title>
        <authorList>
            <person name="Gallardo-Escarate C."/>
        </authorList>
    </citation>
    <scope>NUCLEOTIDE SEQUENCE [LARGE SCALE GENOMIC DNA]</scope>
</reference>
<dbReference type="Gene3D" id="3.30.420.10">
    <property type="entry name" value="Ribonuclease H-like superfamily/Ribonuclease H"/>
    <property type="match status" value="1"/>
</dbReference>
<dbReference type="EMBL" id="CP045903">
    <property type="protein sequence ID" value="QQP39567.1"/>
    <property type="molecule type" value="Genomic_DNA"/>
</dbReference>
<dbReference type="PANTHER" id="PTHR46068">
    <property type="entry name" value="PROTEIN CBG27172"/>
    <property type="match status" value="1"/>
</dbReference>